<dbReference type="AlphaFoldDB" id="J9G9V2"/>
<reference evidence="1" key="1">
    <citation type="journal article" date="2012" name="PLoS ONE">
        <title>Gene sets for utilization of primary and secondary nutrition supplies in the distal gut of endangered iberian lynx.</title>
        <authorList>
            <person name="Alcaide M."/>
            <person name="Messina E."/>
            <person name="Richter M."/>
            <person name="Bargiela R."/>
            <person name="Peplies J."/>
            <person name="Huws S.A."/>
            <person name="Newbold C.J."/>
            <person name="Golyshin P.N."/>
            <person name="Simon M.A."/>
            <person name="Lopez G."/>
            <person name="Yakimov M.M."/>
            <person name="Ferrer M."/>
        </authorList>
    </citation>
    <scope>NUCLEOTIDE SEQUENCE</scope>
</reference>
<comment type="caution">
    <text evidence="1">The sequence shown here is derived from an EMBL/GenBank/DDBJ whole genome shotgun (WGS) entry which is preliminary data.</text>
</comment>
<gene>
    <name evidence="1" type="ORF">EVA_07849</name>
</gene>
<accession>J9G9V2</accession>
<sequence length="178" mass="19297">MCIFSSTCFMSSIGHSEPAMIPVLSDVKSNMLNIGWLSSAINIVGTPYRAVQRSLWIDANTSSGSNFSTITCVHPWVSTFIDASTTPKQWNSGTQQHSLSSEVNLMCSPVIYPLLVILRWVSITPLGKPVVPDVYCIFTTSFGDTLALAISSVLLSTFCPSSNSSAVLYIPLYFSCPI</sequence>
<evidence type="ECO:0000313" key="1">
    <source>
        <dbReference type="EMBL" id="EJX04042.1"/>
    </source>
</evidence>
<organism evidence="1">
    <name type="scientific">gut metagenome</name>
    <dbReference type="NCBI Taxonomy" id="749906"/>
    <lineage>
        <taxon>unclassified sequences</taxon>
        <taxon>metagenomes</taxon>
        <taxon>organismal metagenomes</taxon>
    </lineage>
</organism>
<name>J9G9V2_9ZZZZ</name>
<protein>
    <submittedName>
        <fullName evidence="1">Uncharacterized protein</fullName>
    </submittedName>
</protein>
<proteinExistence type="predicted"/>
<dbReference type="EMBL" id="AMCI01001939">
    <property type="protein sequence ID" value="EJX04042.1"/>
    <property type="molecule type" value="Genomic_DNA"/>
</dbReference>